<gene>
    <name evidence="1" type="ORF">BN488_01728</name>
</gene>
<evidence type="ECO:0000313" key="2">
    <source>
        <dbReference type="Proteomes" id="UP000017980"/>
    </source>
</evidence>
<accession>R5XE68</accession>
<sequence length="119" mass="14057">MFQMERIKIAIDQTEIMILVQIARIMEKNKTPLDKSKSITYGGTTYTAKNLSKRVLYGGNMEFKKEFILREKQTWTSFWLCLGKMRLYRSKLLELDFVLQGLALFFITKVDKTFAIMRI</sequence>
<reference evidence="1" key="1">
    <citation type="submission" date="2012-11" db="EMBL/GenBank/DDBJ databases">
        <title>Dependencies among metagenomic species, viruses, plasmids and units of genetic variation.</title>
        <authorList>
            <person name="Nielsen H.B."/>
            <person name="Almeida M."/>
            <person name="Juncker A.S."/>
            <person name="Rasmussen S."/>
            <person name="Li J."/>
            <person name="Sunagawa S."/>
            <person name="Plichta D."/>
            <person name="Gautier L."/>
            <person name="Le Chatelier E."/>
            <person name="Peletier E."/>
            <person name="Bonde I."/>
            <person name="Nielsen T."/>
            <person name="Manichanh C."/>
            <person name="Arumugam M."/>
            <person name="Batto J."/>
            <person name="Santos M.B.Q.D."/>
            <person name="Blom N."/>
            <person name="Borruel N."/>
            <person name="Burgdorf K.S."/>
            <person name="Boumezbeur F."/>
            <person name="Casellas F."/>
            <person name="Dore J."/>
            <person name="Guarner F."/>
            <person name="Hansen T."/>
            <person name="Hildebrand F."/>
            <person name="Kaas R.S."/>
            <person name="Kennedy S."/>
            <person name="Kristiansen K."/>
            <person name="Kultima J.R."/>
            <person name="Leonard P."/>
            <person name="Levenez F."/>
            <person name="Lund O."/>
            <person name="Moumen B."/>
            <person name="Le Paslier D."/>
            <person name="Pons N."/>
            <person name="Pedersen O."/>
            <person name="Prifti E."/>
            <person name="Qin J."/>
            <person name="Raes J."/>
            <person name="Tap J."/>
            <person name="Tims S."/>
            <person name="Ussery D.W."/>
            <person name="Yamada T."/>
            <person name="MetaHit consortium"/>
            <person name="Renault P."/>
            <person name="Sicheritz-Ponten T."/>
            <person name="Bork P."/>
            <person name="Wang J."/>
            <person name="Brunak S."/>
            <person name="Ehrlich S.D."/>
        </authorList>
    </citation>
    <scope>NUCLEOTIDE SEQUENCE [LARGE SCALE GENOMIC DNA]</scope>
</reference>
<dbReference type="Proteomes" id="UP000017980">
    <property type="component" value="Unassembled WGS sequence"/>
</dbReference>
<comment type="caution">
    <text evidence="1">The sequence shown here is derived from an EMBL/GenBank/DDBJ whole genome shotgun (WGS) entry which is preliminary data.</text>
</comment>
<protein>
    <submittedName>
        <fullName evidence="1">Uncharacterized protein</fullName>
    </submittedName>
</protein>
<evidence type="ECO:0000313" key="1">
    <source>
        <dbReference type="EMBL" id="CDA10689.1"/>
    </source>
</evidence>
<name>R5XE68_9FIRM</name>
<proteinExistence type="predicted"/>
<dbReference type="AlphaFoldDB" id="R5XE68"/>
<organism evidence="1 2">
    <name type="scientific">Intestinibacter bartlettii CAG:1329</name>
    <dbReference type="NCBI Taxonomy" id="1263063"/>
    <lineage>
        <taxon>Bacteria</taxon>
        <taxon>Bacillati</taxon>
        <taxon>Bacillota</taxon>
        <taxon>Clostridia</taxon>
        <taxon>Peptostreptococcales</taxon>
        <taxon>Peptostreptococcaceae</taxon>
        <taxon>Intestinibacter</taxon>
    </lineage>
</organism>
<dbReference type="EMBL" id="CBBD010000043">
    <property type="protein sequence ID" value="CDA10689.1"/>
    <property type="molecule type" value="Genomic_DNA"/>
</dbReference>